<evidence type="ECO:0000313" key="1">
    <source>
        <dbReference type="EMBL" id="MPM88672.1"/>
    </source>
</evidence>
<comment type="caution">
    <text evidence="1">The sequence shown here is derived from an EMBL/GenBank/DDBJ whole genome shotgun (WGS) entry which is preliminary data.</text>
</comment>
<dbReference type="EMBL" id="VSSQ01036247">
    <property type="protein sequence ID" value="MPM88672.1"/>
    <property type="molecule type" value="Genomic_DNA"/>
</dbReference>
<protein>
    <submittedName>
        <fullName evidence="1">Uncharacterized protein</fullName>
    </submittedName>
</protein>
<dbReference type="AntiFam" id="ANF00234">
    <property type="entry name" value="Shadow ORF (opposite dnaE1)"/>
</dbReference>
<sequence>MGFVERVGREVHHLVEDVVCDRLRNAVCHRADDAIRPVDEILALLCHYIVLFLAHRAAHKVAPPIGITRQRANDLHDLLLIDHAAIRGAEDRLQQRV</sequence>
<accession>A0A645DJC2</accession>
<name>A0A645DJC2_9ZZZZ</name>
<reference evidence="1" key="1">
    <citation type="submission" date="2019-08" db="EMBL/GenBank/DDBJ databases">
        <authorList>
            <person name="Kucharzyk K."/>
            <person name="Murdoch R.W."/>
            <person name="Higgins S."/>
            <person name="Loffler F."/>
        </authorList>
    </citation>
    <scope>NUCLEOTIDE SEQUENCE</scope>
</reference>
<proteinExistence type="predicted"/>
<organism evidence="1">
    <name type="scientific">bioreactor metagenome</name>
    <dbReference type="NCBI Taxonomy" id="1076179"/>
    <lineage>
        <taxon>unclassified sequences</taxon>
        <taxon>metagenomes</taxon>
        <taxon>ecological metagenomes</taxon>
    </lineage>
</organism>
<gene>
    <name evidence="1" type="ORF">SDC9_135776</name>
</gene>
<dbReference type="AlphaFoldDB" id="A0A645DJC2"/>